<feature type="transmembrane region" description="Helical" evidence="1">
    <location>
        <begin position="96"/>
        <end position="115"/>
    </location>
</feature>
<dbReference type="PANTHER" id="PTHR40078:SF1">
    <property type="entry name" value="INTEGRAL MEMBRANE PROTEIN"/>
    <property type="match status" value="1"/>
</dbReference>
<protein>
    <recommendedName>
        <fullName evidence="4">Membrane protein YczE</fullName>
    </recommendedName>
</protein>
<dbReference type="AlphaFoldDB" id="A0A1H4MTX7"/>
<dbReference type="PANTHER" id="PTHR40078">
    <property type="entry name" value="INTEGRAL MEMBRANE PROTEIN-RELATED"/>
    <property type="match status" value="1"/>
</dbReference>
<dbReference type="RefSeq" id="WP_092313940.1">
    <property type="nucleotide sequence ID" value="NZ_FNTJ01000001.1"/>
</dbReference>
<accession>A0A1H4MTX7</accession>
<keyword evidence="3" id="KW-1185">Reference proteome</keyword>
<gene>
    <name evidence="2" type="ORF">SAMN05216178_2534</name>
</gene>
<dbReference type="Proteomes" id="UP000198982">
    <property type="component" value="Unassembled WGS sequence"/>
</dbReference>
<feature type="transmembrane region" description="Helical" evidence="1">
    <location>
        <begin position="166"/>
        <end position="186"/>
    </location>
</feature>
<feature type="transmembrane region" description="Helical" evidence="1">
    <location>
        <begin position="192"/>
        <end position="211"/>
    </location>
</feature>
<feature type="transmembrane region" description="Helical" evidence="1">
    <location>
        <begin position="29"/>
        <end position="49"/>
    </location>
</feature>
<evidence type="ECO:0000313" key="3">
    <source>
        <dbReference type="Proteomes" id="UP000198982"/>
    </source>
</evidence>
<evidence type="ECO:0000313" key="2">
    <source>
        <dbReference type="EMBL" id="SEB86108.1"/>
    </source>
</evidence>
<sequence>MTQEQHVGPKGIKQALAASVRAWRSPDRLAMYLIGVMIFSLGALFFIVSQLGTDPLDVFVIALNNQLQVGLGACSALFSVGLLLWWALWNRQWPPLSPFITTTLTGLFIDLWLWLELDRALSAIMGPYVLLSIGLALCAYASALIIMSGIGIRVIDLLVISMMNKLGWSFTLAKMVLEISIFLVGWALGGPFGIGTIAFLLIIAPMIKPFMNMNERYLRMGNYGLKRRKAEFAPPVSFSGK</sequence>
<evidence type="ECO:0008006" key="4">
    <source>
        <dbReference type="Google" id="ProtNLM"/>
    </source>
</evidence>
<feature type="transmembrane region" description="Helical" evidence="1">
    <location>
        <begin position="127"/>
        <end position="154"/>
    </location>
</feature>
<reference evidence="3" key="1">
    <citation type="submission" date="2016-10" db="EMBL/GenBank/DDBJ databases">
        <authorList>
            <person name="Varghese N."/>
            <person name="Submissions S."/>
        </authorList>
    </citation>
    <scope>NUCLEOTIDE SEQUENCE [LARGE SCALE GENOMIC DNA]</scope>
    <source>
        <strain evidence="3">DSM 9751</strain>
    </source>
</reference>
<keyword evidence="1" id="KW-0812">Transmembrane</keyword>
<dbReference type="InterPro" id="IPR038750">
    <property type="entry name" value="YczE/YyaS-like"/>
</dbReference>
<name>A0A1H4MTX7_9PSED</name>
<feature type="transmembrane region" description="Helical" evidence="1">
    <location>
        <begin position="69"/>
        <end position="89"/>
    </location>
</feature>
<organism evidence="2 3">
    <name type="scientific">Pseudomonas saponiphila</name>
    <dbReference type="NCBI Taxonomy" id="556534"/>
    <lineage>
        <taxon>Bacteria</taxon>
        <taxon>Pseudomonadati</taxon>
        <taxon>Pseudomonadota</taxon>
        <taxon>Gammaproteobacteria</taxon>
        <taxon>Pseudomonadales</taxon>
        <taxon>Pseudomonadaceae</taxon>
        <taxon>Pseudomonas</taxon>
    </lineage>
</organism>
<proteinExistence type="predicted"/>
<keyword evidence="1" id="KW-1133">Transmembrane helix</keyword>
<dbReference type="EMBL" id="FNTJ01000001">
    <property type="protein sequence ID" value="SEB86108.1"/>
    <property type="molecule type" value="Genomic_DNA"/>
</dbReference>
<keyword evidence="1" id="KW-0472">Membrane</keyword>
<evidence type="ECO:0000256" key="1">
    <source>
        <dbReference type="SAM" id="Phobius"/>
    </source>
</evidence>
<dbReference type="Pfam" id="PF19700">
    <property type="entry name" value="DUF6198"/>
    <property type="match status" value="1"/>
</dbReference>